<sequence>MDMPPKSPLPSAPKAEKVYHPHLNADAPPAEVETEHDNTWAPFEGEAKFRIANLLFCKEEMSQSHTDELLDIWLLYQRQLAQQAQADSETPESQGPFLDHTDMFRTIDEIQAGSAPWKCFQTVVDDDLPLNAPEWQKTSYQVWYRDPDTVIANILSNPEFSKDFDTAPYIDMDKAGKRRWGDFMSGNFAWRHATQIYDEDETGTVDGAMLIPVILGTDKTTVSVATGHVEYHPLYLTIGNVTNALRRAHSNAVIPIGFLATPKSERKYDKDINFRVFKKKLYHNSITAILKSLKPGMTIPVVRQCPDGHFRRVIYDLAAFIADYPEQVLLAGIVQGYDGADCRTRALDGVLTEEYSGEGKTLWDNFGIDEAGCFKDMLVDWAFEYLVIEHGESRANEIMDDIDRRIALAPAFPGLRRFPHGRRFKQWTGDDSKAALAARDHISAPDRVCITHTNDKVIKELAKLNVDTRLKLNYDIMKANRERRKKNLAMHRIARDQQVLKWFFTNPLFLWFEQRNKRDKERESREAKDLDRLEDERRKSYVLPLVIEVQCNQTTLKNPSFCHELYKAGCHFQISILLFMNPCLAYISTNAHGLKKIKVSCTGQPTIVVLDLASLLIHFGIDPKDPLDGLSFNDFHQAGRNLYCFKCERDSTPDGLGTRSTWTRQHFGFWGSKPDAEVMYKDWKPREWKLREERYTYLLVFDLQDYREEWSQTKLAADMDAKLEVLCSGYLAKTGSSSKPVAAATLSSSLIHVAHTSR</sequence>
<dbReference type="Pfam" id="PF18759">
    <property type="entry name" value="Plavaka"/>
    <property type="match status" value="1"/>
</dbReference>
<dbReference type="EMBL" id="ML770079">
    <property type="protein sequence ID" value="KAE9384798.1"/>
    <property type="molecule type" value="Genomic_DNA"/>
</dbReference>
<name>A0A6A4GH15_9AGAR</name>
<keyword evidence="2" id="KW-1185">Reference proteome</keyword>
<dbReference type="Proteomes" id="UP000799118">
    <property type="component" value="Unassembled WGS sequence"/>
</dbReference>
<gene>
    <name evidence="1" type="ORF">BT96DRAFT_950302</name>
</gene>
<dbReference type="OrthoDB" id="3199698at2759"/>
<proteinExistence type="predicted"/>
<protein>
    <submittedName>
        <fullName evidence="1">Uncharacterized protein</fullName>
    </submittedName>
</protein>
<evidence type="ECO:0000313" key="1">
    <source>
        <dbReference type="EMBL" id="KAE9384798.1"/>
    </source>
</evidence>
<dbReference type="AlphaFoldDB" id="A0A6A4GH15"/>
<evidence type="ECO:0000313" key="2">
    <source>
        <dbReference type="Proteomes" id="UP000799118"/>
    </source>
</evidence>
<reference evidence="1" key="1">
    <citation type="journal article" date="2019" name="Environ. Microbiol.">
        <title>Fungal ecological strategies reflected in gene transcription - a case study of two litter decomposers.</title>
        <authorList>
            <person name="Barbi F."/>
            <person name="Kohler A."/>
            <person name="Barry K."/>
            <person name="Baskaran P."/>
            <person name="Daum C."/>
            <person name="Fauchery L."/>
            <person name="Ihrmark K."/>
            <person name="Kuo A."/>
            <person name="LaButti K."/>
            <person name="Lipzen A."/>
            <person name="Morin E."/>
            <person name="Grigoriev I.V."/>
            <person name="Henrissat B."/>
            <person name="Lindahl B."/>
            <person name="Martin F."/>
        </authorList>
    </citation>
    <scope>NUCLEOTIDE SEQUENCE</scope>
    <source>
        <strain evidence="1">JB14</strain>
    </source>
</reference>
<organism evidence="1 2">
    <name type="scientific">Gymnopus androsaceus JB14</name>
    <dbReference type="NCBI Taxonomy" id="1447944"/>
    <lineage>
        <taxon>Eukaryota</taxon>
        <taxon>Fungi</taxon>
        <taxon>Dikarya</taxon>
        <taxon>Basidiomycota</taxon>
        <taxon>Agaricomycotina</taxon>
        <taxon>Agaricomycetes</taxon>
        <taxon>Agaricomycetidae</taxon>
        <taxon>Agaricales</taxon>
        <taxon>Marasmiineae</taxon>
        <taxon>Omphalotaceae</taxon>
        <taxon>Gymnopus</taxon>
    </lineage>
</organism>
<dbReference type="InterPro" id="IPR041078">
    <property type="entry name" value="Plavaka"/>
</dbReference>
<accession>A0A6A4GH15</accession>